<keyword evidence="2" id="KW-1133">Transmembrane helix</keyword>
<keyword evidence="2" id="KW-0812">Transmembrane</keyword>
<evidence type="ECO:0000313" key="4">
    <source>
        <dbReference type="Proteomes" id="UP000321353"/>
    </source>
</evidence>
<dbReference type="Proteomes" id="UP000321353">
    <property type="component" value="Chromosome"/>
</dbReference>
<feature type="region of interest" description="Disordered" evidence="1">
    <location>
        <begin position="1"/>
        <end position="46"/>
    </location>
</feature>
<organism evidence="3 4">
    <name type="scientific">Stieleria maiorica</name>
    <dbReference type="NCBI Taxonomy" id="2795974"/>
    <lineage>
        <taxon>Bacteria</taxon>
        <taxon>Pseudomonadati</taxon>
        <taxon>Planctomycetota</taxon>
        <taxon>Planctomycetia</taxon>
        <taxon>Pirellulales</taxon>
        <taxon>Pirellulaceae</taxon>
        <taxon>Stieleria</taxon>
    </lineage>
</organism>
<dbReference type="KEGG" id="smam:Mal15_63640"/>
<gene>
    <name evidence="3" type="ORF">Mal15_63640</name>
</gene>
<sequence length="157" mass="17751">MPPTQSRRYVVSSGNVPAPHFPISTAMSQAQAKQPPALSPVPSPGHSLSLQETLRVMDVAREMRDQREQAEEMFRRDDLRVALREKLMRTARLSGDNVTEAEIDAAIGQYMETLHTYQDPEPGLKRFLAHCWVWRNRIIWSLAGVAGITGGLWYFFG</sequence>
<keyword evidence="4" id="KW-1185">Reference proteome</keyword>
<keyword evidence="2" id="KW-0472">Membrane</keyword>
<protein>
    <submittedName>
        <fullName evidence="3">Uncharacterized protein</fullName>
    </submittedName>
</protein>
<evidence type="ECO:0000256" key="2">
    <source>
        <dbReference type="SAM" id="Phobius"/>
    </source>
</evidence>
<reference evidence="3 4" key="1">
    <citation type="submission" date="2019-02" db="EMBL/GenBank/DDBJ databases">
        <title>Planctomycetal bacteria perform biofilm scaping via a novel small molecule.</title>
        <authorList>
            <person name="Jeske O."/>
            <person name="Boedeker C."/>
            <person name="Wiegand S."/>
            <person name="Breitling P."/>
            <person name="Kallscheuer N."/>
            <person name="Jogler M."/>
            <person name="Rohde M."/>
            <person name="Petersen J."/>
            <person name="Medema M.H."/>
            <person name="Surup F."/>
            <person name="Jogler C."/>
        </authorList>
    </citation>
    <scope>NUCLEOTIDE SEQUENCE [LARGE SCALE GENOMIC DNA]</scope>
    <source>
        <strain evidence="3 4">Mal15</strain>
    </source>
</reference>
<dbReference type="InterPro" id="IPR045964">
    <property type="entry name" value="DUF6384"/>
</dbReference>
<feature type="compositionally biased region" description="Polar residues" evidence="1">
    <location>
        <begin position="1"/>
        <end position="15"/>
    </location>
</feature>
<evidence type="ECO:0000313" key="3">
    <source>
        <dbReference type="EMBL" id="QEG02278.1"/>
    </source>
</evidence>
<dbReference type="AlphaFoldDB" id="A0A5B9MT90"/>
<feature type="transmembrane region" description="Helical" evidence="2">
    <location>
        <begin position="138"/>
        <end position="156"/>
    </location>
</feature>
<name>A0A5B9MT90_9BACT</name>
<dbReference type="Pfam" id="PF19911">
    <property type="entry name" value="DUF6384"/>
    <property type="match status" value="1"/>
</dbReference>
<dbReference type="EMBL" id="CP036264">
    <property type="protein sequence ID" value="QEG02278.1"/>
    <property type="molecule type" value="Genomic_DNA"/>
</dbReference>
<accession>A0A5B9MT90</accession>
<proteinExistence type="predicted"/>
<evidence type="ECO:0000256" key="1">
    <source>
        <dbReference type="SAM" id="MobiDB-lite"/>
    </source>
</evidence>